<name>A0A8T4C7A0_9ARCH</name>
<evidence type="ECO:0000313" key="3">
    <source>
        <dbReference type="Proteomes" id="UP000774699"/>
    </source>
</evidence>
<dbReference type="Proteomes" id="UP000774699">
    <property type="component" value="Unassembled WGS sequence"/>
</dbReference>
<evidence type="ECO:0000313" key="2">
    <source>
        <dbReference type="EMBL" id="MBM3282167.1"/>
    </source>
</evidence>
<protein>
    <recommendedName>
        <fullName evidence="4">DUF2207 domain-containing protein</fullName>
    </recommendedName>
</protein>
<evidence type="ECO:0000256" key="1">
    <source>
        <dbReference type="SAM" id="Phobius"/>
    </source>
</evidence>
<reference evidence="2" key="1">
    <citation type="submission" date="2019-03" db="EMBL/GenBank/DDBJ databases">
        <title>Lake Tanganyika Metagenome-Assembled Genomes (MAGs).</title>
        <authorList>
            <person name="Tran P."/>
        </authorList>
    </citation>
    <scope>NUCLEOTIDE SEQUENCE</scope>
    <source>
        <strain evidence="2">M_DeepCast_50m_m2_156</strain>
    </source>
</reference>
<accession>A0A8T4C7A0</accession>
<dbReference type="AlphaFoldDB" id="A0A8T4C7A0"/>
<feature type="transmembrane region" description="Helical" evidence="1">
    <location>
        <begin position="234"/>
        <end position="252"/>
    </location>
</feature>
<sequence length="289" mass="32263">MVKHATPKWILLAGGILTLFILVGSNIHAQEVIPRVTEKRIGFHGIDVYINDNGSATVEERFFFNFLAGEAAQFEKDFVENTPNLNEWMDDYAFVNPHIGSGGQVKNIEFLLNRIANGEPTLTMTYTYPSGLVQEITVESQGRSTRWKLSEIALVDFIESANIRIPSNTQIKFHFPNSSVVDTSLLPQGVSVVNNVLTLTNIQTNALRIEYALFTPIADPIDFSKIVQDFQQSPLFVVFIAGIAIIGVYIALNREAFSHRIESYVIEHSEFKTPPKQDIDADLGNDEGT</sequence>
<dbReference type="EMBL" id="VGJJ01000013">
    <property type="protein sequence ID" value="MBM3282167.1"/>
    <property type="molecule type" value="Genomic_DNA"/>
</dbReference>
<keyword evidence="1" id="KW-0812">Transmembrane</keyword>
<evidence type="ECO:0008006" key="4">
    <source>
        <dbReference type="Google" id="ProtNLM"/>
    </source>
</evidence>
<proteinExistence type="predicted"/>
<keyword evidence="1" id="KW-1133">Transmembrane helix</keyword>
<gene>
    <name evidence="2" type="ORF">FJY86_02395</name>
</gene>
<keyword evidence="1" id="KW-0472">Membrane</keyword>
<organism evidence="2 3">
    <name type="scientific">Candidatus Iainarchaeum sp</name>
    <dbReference type="NCBI Taxonomy" id="3101447"/>
    <lineage>
        <taxon>Archaea</taxon>
        <taxon>Candidatus Iainarchaeota</taxon>
        <taxon>Candidatus Iainarchaeia</taxon>
        <taxon>Candidatus Iainarchaeales</taxon>
        <taxon>Candidatus Iainarchaeaceae</taxon>
        <taxon>Candidatus Iainarchaeum</taxon>
    </lineage>
</organism>
<comment type="caution">
    <text evidence="2">The sequence shown here is derived from an EMBL/GenBank/DDBJ whole genome shotgun (WGS) entry which is preliminary data.</text>
</comment>